<organism evidence="1 2">
    <name type="scientific">Leptospira johnsonii</name>
    <dbReference type="NCBI Taxonomy" id="1917820"/>
    <lineage>
        <taxon>Bacteria</taxon>
        <taxon>Pseudomonadati</taxon>
        <taxon>Spirochaetota</taxon>
        <taxon>Spirochaetia</taxon>
        <taxon>Leptospirales</taxon>
        <taxon>Leptospiraceae</taxon>
        <taxon>Leptospira</taxon>
    </lineage>
</organism>
<dbReference type="EMBL" id="BFAY01000014">
    <property type="protein sequence ID" value="GBF40716.1"/>
    <property type="molecule type" value="Genomic_DNA"/>
</dbReference>
<evidence type="ECO:0000313" key="1">
    <source>
        <dbReference type="EMBL" id="GBF40716.1"/>
    </source>
</evidence>
<protein>
    <submittedName>
        <fullName evidence="1">Ribbon-helix-helix protein, CopG family</fullName>
    </submittedName>
</protein>
<gene>
    <name evidence="1" type="ORF">LPTSP1_37340</name>
</gene>
<evidence type="ECO:0000313" key="2">
    <source>
        <dbReference type="Proteomes" id="UP000245076"/>
    </source>
</evidence>
<accession>A0A2P2D7V8</accession>
<dbReference type="AlphaFoldDB" id="A0A2P2D7V8"/>
<name>A0A2P2D7V8_9LEPT</name>
<comment type="caution">
    <text evidence="1">The sequence shown here is derived from an EMBL/GenBank/DDBJ whole genome shotgun (WGS) entry which is preliminary data.</text>
</comment>
<dbReference type="Proteomes" id="UP000245076">
    <property type="component" value="Unassembled WGS sequence"/>
</dbReference>
<reference evidence="1 2" key="1">
    <citation type="submission" date="2018-02" db="EMBL/GenBank/DDBJ databases">
        <title>Novel Leptospira species isolated from soil and water in Japan.</title>
        <authorList>
            <person name="Nakao R."/>
            <person name="Masuzawa T."/>
        </authorList>
    </citation>
    <scope>NUCLEOTIDE SEQUENCE [LARGE SCALE GENOMIC DNA]</scope>
    <source>
        <strain evidence="1 2">E8</strain>
    </source>
</reference>
<keyword evidence="2" id="KW-1185">Reference proteome</keyword>
<sequence>MNKNAGLMSMSKTITLRIEDPIYDIFKKAAEGERRTISNFVENAAIQYLTNEFYASDEEMDEILSDKQLISSLKKGLKEVAQGKYKVVR</sequence>
<proteinExistence type="predicted"/>